<organism evidence="2">
    <name type="scientific">Lutzomyia longipalpis</name>
    <name type="common">Sand fly</name>
    <dbReference type="NCBI Taxonomy" id="7200"/>
    <lineage>
        <taxon>Eukaryota</taxon>
        <taxon>Metazoa</taxon>
        <taxon>Ecdysozoa</taxon>
        <taxon>Arthropoda</taxon>
        <taxon>Hexapoda</taxon>
        <taxon>Insecta</taxon>
        <taxon>Pterygota</taxon>
        <taxon>Neoptera</taxon>
        <taxon>Endopterygota</taxon>
        <taxon>Diptera</taxon>
        <taxon>Nematocera</taxon>
        <taxon>Psychodoidea</taxon>
        <taxon>Psychodidae</taxon>
        <taxon>Lutzomyia</taxon>
        <taxon>Lutzomyia</taxon>
    </lineage>
</organism>
<accession>Q5WPZ6</accession>
<dbReference type="EMBL" id="AY438269">
    <property type="protein sequence ID" value="AAR99723.1"/>
    <property type="molecule type" value="mRNA"/>
</dbReference>
<evidence type="ECO:0000256" key="1">
    <source>
        <dbReference type="SAM" id="SignalP"/>
    </source>
</evidence>
<dbReference type="AlphaFoldDB" id="Q5WPZ6"/>
<sequence>MKTFALIFLALAVFVLCIDGAPTFVNLLDDVQEEVEVNTYEP</sequence>
<reference evidence="2" key="1">
    <citation type="journal article" date="2004" name="J. Exp. Biol.">
        <title>Identification of the most abundant secreted proteins from the salivary glands of the sand fly Lutzomyia longipalpis, vector of Leishmania chagasi.</title>
        <authorList>
            <person name="Valenzuela J.G."/>
            <person name="Garfield M."/>
            <person name="Rowton E.D."/>
            <person name="Pham V.M."/>
        </authorList>
    </citation>
    <scope>NUCLEOTIDE SEQUENCE</scope>
    <source>
        <tissue evidence="2">Salivary gland</tissue>
    </source>
</reference>
<feature type="signal peptide" evidence="1">
    <location>
        <begin position="1"/>
        <end position="20"/>
    </location>
</feature>
<keyword evidence="1" id="KW-0732">Signal</keyword>
<name>Q5WPZ6_LUTLO</name>
<feature type="chain" id="PRO_5004263665" evidence="1">
    <location>
        <begin position="21"/>
        <end position="42"/>
    </location>
</feature>
<evidence type="ECO:0000313" key="2">
    <source>
        <dbReference type="EMBL" id="AAR99723.1"/>
    </source>
</evidence>
<proteinExistence type="evidence at transcript level"/>
<protein>
    <submittedName>
        <fullName evidence="2">2.5 kDa salivary protein</fullName>
    </submittedName>
</protein>